<reference evidence="6" key="2">
    <citation type="submission" date="2022-03" db="EMBL/GenBank/DDBJ databases">
        <title>Draft title - Genomic analysis of global carrot germplasm unveils the trajectory of domestication and the origin of high carotenoid orange carrot.</title>
        <authorList>
            <person name="Iorizzo M."/>
            <person name="Ellison S."/>
            <person name="Senalik D."/>
            <person name="Macko-Podgorni A."/>
            <person name="Grzebelus D."/>
            <person name="Bostan H."/>
            <person name="Rolling W."/>
            <person name="Curaba J."/>
            <person name="Simon P."/>
        </authorList>
    </citation>
    <scope>NUCLEOTIDE SEQUENCE</scope>
    <source>
        <tissue evidence="6">Leaf</tissue>
    </source>
</reference>
<comment type="similarity">
    <text evidence="2">Belongs to the SNF5 family.</text>
</comment>
<dbReference type="PANTHER" id="PTHR10019">
    <property type="entry name" value="SNF5"/>
    <property type="match status" value="1"/>
</dbReference>
<dbReference type="GO" id="GO:0000228">
    <property type="term" value="C:nuclear chromosome"/>
    <property type="evidence" value="ECO:0007669"/>
    <property type="project" value="InterPro"/>
</dbReference>
<evidence type="ECO:0000313" key="6">
    <source>
        <dbReference type="EMBL" id="WOH15790.1"/>
    </source>
</evidence>
<dbReference type="EMBL" id="CP093351">
    <property type="protein sequence ID" value="WOH15790.1"/>
    <property type="molecule type" value="Genomic_DNA"/>
</dbReference>
<comment type="subcellular location">
    <subcellularLocation>
        <location evidence="1">Nucleus</location>
    </subcellularLocation>
</comment>
<dbReference type="InterPro" id="IPR006939">
    <property type="entry name" value="SNF5"/>
</dbReference>
<evidence type="ECO:0000256" key="3">
    <source>
        <dbReference type="ARBA" id="ARBA00023015"/>
    </source>
</evidence>
<protein>
    <submittedName>
        <fullName evidence="6">Uncharacterized protein</fullName>
    </submittedName>
</protein>
<dbReference type="Pfam" id="PF04855">
    <property type="entry name" value="SNF5"/>
    <property type="match status" value="1"/>
</dbReference>
<keyword evidence="3" id="KW-0805">Transcription regulation</keyword>
<proteinExistence type="inferred from homology"/>
<keyword evidence="7" id="KW-1185">Reference proteome</keyword>
<keyword evidence="4" id="KW-0804">Transcription</keyword>
<dbReference type="AlphaFoldDB" id="A0AAF0XXF0"/>
<evidence type="ECO:0000256" key="2">
    <source>
        <dbReference type="ARBA" id="ARBA00010239"/>
    </source>
</evidence>
<organism evidence="6 7">
    <name type="scientific">Daucus carota subsp. sativus</name>
    <name type="common">Carrot</name>
    <dbReference type="NCBI Taxonomy" id="79200"/>
    <lineage>
        <taxon>Eukaryota</taxon>
        <taxon>Viridiplantae</taxon>
        <taxon>Streptophyta</taxon>
        <taxon>Embryophyta</taxon>
        <taxon>Tracheophyta</taxon>
        <taxon>Spermatophyta</taxon>
        <taxon>Magnoliopsida</taxon>
        <taxon>eudicotyledons</taxon>
        <taxon>Gunneridae</taxon>
        <taxon>Pentapetalae</taxon>
        <taxon>asterids</taxon>
        <taxon>campanulids</taxon>
        <taxon>Apiales</taxon>
        <taxon>Apiaceae</taxon>
        <taxon>Apioideae</taxon>
        <taxon>Scandiceae</taxon>
        <taxon>Daucinae</taxon>
        <taxon>Daucus</taxon>
        <taxon>Daucus sect. Daucus</taxon>
    </lineage>
</organism>
<evidence type="ECO:0000313" key="7">
    <source>
        <dbReference type="Proteomes" id="UP000077755"/>
    </source>
</evidence>
<evidence type="ECO:0000256" key="1">
    <source>
        <dbReference type="ARBA" id="ARBA00004123"/>
    </source>
</evidence>
<sequence length="204" mass="22987">MKSHGIWSVSRNPVKFRIPTADNFVPVRLDIEIDGQRFRDAFTCNPSDTDSEVVAFAKRTVKDLKLPPAFATQILTESYEGQDMYTGEKIVLVKDLNNFESDPEEFARSFCKDVGIDDPEVGSSFWPEIAFAIWEHIYKIAVQNVFSARESRISTKGRRGFEHSLPSKAGGTALDLMKLFGFRSTDILSKEEVAALEAREEKNA</sequence>
<gene>
    <name evidence="6" type="ORF">DCAR_0935336</name>
</gene>
<accession>A0AAF0XXF0</accession>
<evidence type="ECO:0000256" key="4">
    <source>
        <dbReference type="ARBA" id="ARBA00023163"/>
    </source>
</evidence>
<name>A0AAF0XXF0_DAUCS</name>
<keyword evidence="5" id="KW-0539">Nucleus</keyword>
<reference evidence="6" key="1">
    <citation type="journal article" date="2016" name="Nat. Genet.">
        <title>A high-quality carrot genome assembly provides new insights into carotenoid accumulation and asterid genome evolution.</title>
        <authorList>
            <person name="Iorizzo M."/>
            <person name="Ellison S."/>
            <person name="Senalik D."/>
            <person name="Zeng P."/>
            <person name="Satapoomin P."/>
            <person name="Huang J."/>
            <person name="Bowman M."/>
            <person name="Iovene M."/>
            <person name="Sanseverino W."/>
            <person name="Cavagnaro P."/>
            <person name="Yildiz M."/>
            <person name="Macko-Podgorni A."/>
            <person name="Moranska E."/>
            <person name="Grzebelus E."/>
            <person name="Grzebelus D."/>
            <person name="Ashrafi H."/>
            <person name="Zheng Z."/>
            <person name="Cheng S."/>
            <person name="Spooner D."/>
            <person name="Van Deynze A."/>
            <person name="Simon P."/>
        </authorList>
    </citation>
    <scope>NUCLEOTIDE SEQUENCE</scope>
    <source>
        <tissue evidence="6">Leaf</tissue>
    </source>
</reference>
<dbReference type="GO" id="GO:0006338">
    <property type="term" value="P:chromatin remodeling"/>
    <property type="evidence" value="ECO:0007669"/>
    <property type="project" value="InterPro"/>
</dbReference>
<dbReference type="Proteomes" id="UP000077755">
    <property type="component" value="Chromosome 9"/>
</dbReference>
<evidence type="ECO:0000256" key="5">
    <source>
        <dbReference type="ARBA" id="ARBA00023242"/>
    </source>
</evidence>